<evidence type="ECO:0000313" key="3">
    <source>
        <dbReference type="Proteomes" id="UP000176998"/>
    </source>
</evidence>
<dbReference type="OrthoDB" id="4850757at2759"/>
<dbReference type="EMBL" id="MJBS01000130">
    <property type="protein sequence ID" value="OHE93033.1"/>
    <property type="molecule type" value="Genomic_DNA"/>
</dbReference>
<dbReference type="GeneID" id="34564804"/>
<organism evidence="2 3">
    <name type="scientific">Colletotrichum orchidophilum</name>
    <dbReference type="NCBI Taxonomy" id="1209926"/>
    <lineage>
        <taxon>Eukaryota</taxon>
        <taxon>Fungi</taxon>
        <taxon>Dikarya</taxon>
        <taxon>Ascomycota</taxon>
        <taxon>Pezizomycotina</taxon>
        <taxon>Sordariomycetes</taxon>
        <taxon>Hypocreomycetidae</taxon>
        <taxon>Glomerellales</taxon>
        <taxon>Glomerellaceae</taxon>
        <taxon>Colletotrichum</taxon>
    </lineage>
</organism>
<comment type="caution">
    <text evidence="2">The sequence shown here is derived from an EMBL/GenBank/DDBJ whole genome shotgun (WGS) entry which is preliminary data.</text>
</comment>
<accession>A0A1G4AVE6</accession>
<name>A0A1G4AVE6_9PEZI</name>
<reference evidence="2 3" key="1">
    <citation type="submission" date="2016-09" db="EMBL/GenBank/DDBJ databases">
        <authorList>
            <person name="Capua I."/>
            <person name="De Benedictis P."/>
            <person name="Joannis T."/>
            <person name="Lombin L.H."/>
            <person name="Cattoli G."/>
        </authorList>
    </citation>
    <scope>NUCLEOTIDE SEQUENCE [LARGE SCALE GENOMIC DNA]</scope>
    <source>
        <strain evidence="2 3">IMI 309357</strain>
    </source>
</reference>
<dbReference type="RefSeq" id="XP_022470201.1">
    <property type="nucleotide sequence ID" value="XM_022623294.1"/>
</dbReference>
<evidence type="ECO:0000256" key="1">
    <source>
        <dbReference type="SAM" id="MobiDB-lite"/>
    </source>
</evidence>
<dbReference type="Proteomes" id="UP000176998">
    <property type="component" value="Unassembled WGS sequence"/>
</dbReference>
<keyword evidence="3" id="KW-1185">Reference proteome</keyword>
<gene>
    <name evidence="2" type="ORF">CORC01_11672</name>
</gene>
<evidence type="ECO:0000313" key="2">
    <source>
        <dbReference type="EMBL" id="OHE93033.1"/>
    </source>
</evidence>
<protein>
    <submittedName>
        <fullName evidence="2">Uncharacterized protein</fullName>
    </submittedName>
</protein>
<proteinExistence type="predicted"/>
<dbReference type="AlphaFoldDB" id="A0A1G4AVE6"/>
<feature type="region of interest" description="Disordered" evidence="1">
    <location>
        <begin position="28"/>
        <end position="52"/>
    </location>
</feature>
<sequence length="300" mass="33655">MEQYSTEPEPQRSPSTFIYSLPIRLNNQDSATNTNSTTAQLPTAPARPSSQLNASSLLEWRAVDGREIMSRPLSPMTVQILSQRYVAADYRTVLPLSSTEAVMDTESASERERHTMAARIRQVCDICLRATKRYLEQRHRNFRIRNTSFSLNSNGPVTRGYPSRVALTAFRSGAHHQSMRLNPYFDSRPLPAIPVSPDGTPNGILLAKITRICDYLWALALRDRLVLPGTERETVANMAQLLEWAEVVAGCGNRSELTESAIDRLDLLHLFQAASSLCSWFGDSEGEARLREVERALFDV</sequence>
<feature type="compositionally biased region" description="Polar residues" evidence="1">
    <location>
        <begin position="28"/>
        <end position="41"/>
    </location>
</feature>